<dbReference type="PANTHER" id="PTHR34258">
    <property type="entry name" value="ARMADILLO-LIKE HELICAL DOMAIN CONTAINING PROTEIN 1"/>
    <property type="match status" value="1"/>
</dbReference>
<dbReference type="Gene3D" id="1.25.10.10">
    <property type="entry name" value="Leucine-rich Repeat Variant"/>
    <property type="match status" value="1"/>
</dbReference>
<dbReference type="SUPFAM" id="SSF48371">
    <property type="entry name" value="ARM repeat"/>
    <property type="match status" value="1"/>
</dbReference>
<dbReference type="Proteomes" id="UP000694561">
    <property type="component" value="Unplaced"/>
</dbReference>
<dbReference type="InterPro" id="IPR016024">
    <property type="entry name" value="ARM-type_fold"/>
</dbReference>
<evidence type="ECO:0000256" key="1">
    <source>
        <dbReference type="SAM" id="MobiDB-lite"/>
    </source>
</evidence>
<dbReference type="PANTHER" id="PTHR34258:SF1">
    <property type="entry name" value="ARMADILLO-LIKE HELICAL DOMAIN CONTAINING PROTEIN 1"/>
    <property type="match status" value="1"/>
</dbReference>
<dbReference type="Ensembl" id="ENSMMNT00015008579.1">
    <property type="protein sequence ID" value="ENSMMNP00015007854.1"/>
    <property type="gene ID" value="ENSMMNG00015005840.1"/>
</dbReference>
<reference evidence="2" key="1">
    <citation type="submission" date="2025-08" db="UniProtKB">
        <authorList>
            <consortium name="Ensembl"/>
        </authorList>
    </citation>
    <scope>IDENTIFICATION</scope>
</reference>
<dbReference type="Pfam" id="PF17741">
    <property type="entry name" value="DUF5578"/>
    <property type="match status" value="1"/>
</dbReference>
<evidence type="ECO:0000313" key="3">
    <source>
        <dbReference type="Proteomes" id="UP000694561"/>
    </source>
</evidence>
<keyword evidence="3" id="KW-1185">Reference proteome</keyword>
<reference evidence="2" key="2">
    <citation type="submission" date="2025-09" db="UniProtKB">
        <authorList>
            <consortium name="Ensembl"/>
        </authorList>
    </citation>
    <scope>IDENTIFICATION</scope>
</reference>
<dbReference type="InterPro" id="IPR041090">
    <property type="entry name" value="DUF5578"/>
</dbReference>
<organism evidence="2 3">
    <name type="scientific">Monodon monoceros</name>
    <name type="common">Narwhal</name>
    <name type="synonym">Ceratodon monodon</name>
    <dbReference type="NCBI Taxonomy" id="40151"/>
    <lineage>
        <taxon>Eukaryota</taxon>
        <taxon>Metazoa</taxon>
        <taxon>Chordata</taxon>
        <taxon>Craniata</taxon>
        <taxon>Vertebrata</taxon>
        <taxon>Euteleostomi</taxon>
        <taxon>Mammalia</taxon>
        <taxon>Eutheria</taxon>
        <taxon>Laurasiatheria</taxon>
        <taxon>Artiodactyla</taxon>
        <taxon>Whippomorpha</taxon>
        <taxon>Cetacea</taxon>
        <taxon>Odontoceti</taxon>
        <taxon>Monodontidae</taxon>
        <taxon>Monodon</taxon>
    </lineage>
</organism>
<gene>
    <name evidence="2" type="primary">ARMH1</name>
</gene>
<name>A0A8C6AX98_MONMO</name>
<proteinExistence type="predicted"/>
<dbReference type="AlphaFoldDB" id="A0A8C6AX98"/>
<protein>
    <submittedName>
        <fullName evidence="2">Armadillo like helical domain containing 1</fullName>
    </submittedName>
</protein>
<dbReference type="GO" id="GO:0005886">
    <property type="term" value="C:plasma membrane"/>
    <property type="evidence" value="ECO:0007669"/>
    <property type="project" value="Ensembl"/>
</dbReference>
<sequence>MTSIKEQAAISRLLRFLQDWDNAGKVARSHILNNFIETNQGKTAPELEQEFSQGASLFLVRLTTWLRLTYMTGSCLDKLLRSIGIFLSAVSSNRYLIEFLEVGGALTLLEILALKEIEEEDKKESIKLLQVIANSGRKYKELICESYGVRSIAEFLAKSKSEETQEEVQVLLDSLIHSNPKYQNQVYKGLIALLPCASPKAQQLSLQTLRTAQSIIGTTHPGIVDSVLKVLRTMHLEVQYEAIELIKDLVNCDVCPALLKGLVALLKPSFKETSKQQSQIVSDSSVLQLTAHLPWFLQQAAAAKAIGILARGNTSLAEEMLPVRVVHSLMAAMGNMDHSNSQRQASLTLEYFVQFFPVWRSTCAGSMGEELYKLFPCKCSGNAEDLYRKIDSIQADILAANEVNVTKELYLSGLSDSTMSFYFGHCNQGQVAYITHFQREAVGEKEQQSLQGKPGSPGCVVGKPGRRKEPGPSSG</sequence>
<evidence type="ECO:0000313" key="2">
    <source>
        <dbReference type="Ensembl" id="ENSMMNP00015007854.1"/>
    </source>
</evidence>
<accession>A0A8C6AX98</accession>
<dbReference type="GO" id="GO:0005829">
    <property type="term" value="C:cytosol"/>
    <property type="evidence" value="ECO:0007669"/>
    <property type="project" value="Ensembl"/>
</dbReference>
<dbReference type="GeneTree" id="ENSGT00390000001593"/>
<feature type="region of interest" description="Disordered" evidence="1">
    <location>
        <begin position="444"/>
        <end position="475"/>
    </location>
</feature>
<dbReference type="InterPro" id="IPR011989">
    <property type="entry name" value="ARM-like"/>
</dbReference>